<keyword evidence="3" id="KW-0964">Secreted</keyword>
<keyword evidence="11" id="KW-1185">Reference proteome</keyword>
<evidence type="ECO:0000256" key="3">
    <source>
        <dbReference type="ARBA" id="ARBA00022525"/>
    </source>
</evidence>
<dbReference type="GO" id="GO:0005615">
    <property type="term" value="C:extracellular space"/>
    <property type="evidence" value="ECO:0007669"/>
    <property type="project" value="TreeGrafter"/>
</dbReference>
<dbReference type="PRINTS" id="PR00722">
    <property type="entry name" value="CHYMOTRYPSIN"/>
</dbReference>
<dbReference type="SMART" id="SM00020">
    <property type="entry name" value="Tryp_SPc"/>
    <property type="match status" value="1"/>
</dbReference>
<dbReference type="PANTHER" id="PTHR24264">
    <property type="entry name" value="TRYPSIN-RELATED"/>
    <property type="match status" value="1"/>
</dbReference>
<organism evidence="10 11">
    <name type="scientific">Anser cygnoides</name>
    <name type="common">Swan goose</name>
    <dbReference type="NCBI Taxonomy" id="8845"/>
    <lineage>
        <taxon>Eukaryota</taxon>
        <taxon>Metazoa</taxon>
        <taxon>Chordata</taxon>
        <taxon>Craniata</taxon>
        <taxon>Vertebrata</taxon>
        <taxon>Euteleostomi</taxon>
        <taxon>Archelosauria</taxon>
        <taxon>Archosauria</taxon>
        <taxon>Dinosauria</taxon>
        <taxon>Saurischia</taxon>
        <taxon>Theropoda</taxon>
        <taxon>Coelurosauria</taxon>
        <taxon>Aves</taxon>
        <taxon>Neognathae</taxon>
        <taxon>Galloanserae</taxon>
        <taxon>Anseriformes</taxon>
        <taxon>Anatidae</taxon>
        <taxon>Anserinae</taxon>
        <taxon>Anser</taxon>
    </lineage>
</organism>
<evidence type="ECO:0000313" key="11">
    <source>
        <dbReference type="Proteomes" id="UP000694521"/>
    </source>
</evidence>
<comment type="similarity">
    <text evidence="2">Belongs to the peptidase S1 family. Snake venom subfamily.</text>
</comment>
<dbReference type="GO" id="GO:0006508">
    <property type="term" value="P:proteolysis"/>
    <property type="evidence" value="ECO:0007669"/>
    <property type="project" value="UniProtKB-KW"/>
</dbReference>
<dbReference type="PROSITE" id="PS50240">
    <property type="entry name" value="TRYPSIN_DOM"/>
    <property type="match status" value="1"/>
</dbReference>
<reference evidence="10" key="2">
    <citation type="submission" date="2025-09" db="UniProtKB">
        <authorList>
            <consortium name="Ensembl"/>
        </authorList>
    </citation>
    <scope>IDENTIFICATION</scope>
</reference>
<dbReference type="Gene3D" id="2.40.10.10">
    <property type="entry name" value="Trypsin-like serine proteases"/>
    <property type="match status" value="2"/>
</dbReference>
<accession>A0A8B9EKE9</accession>
<evidence type="ECO:0000256" key="1">
    <source>
        <dbReference type="ARBA" id="ARBA00004613"/>
    </source>
</evidence>
<sequence>MGREADRAGGQGHGDCRVPTSPTHGPMALLMAPHPLPTSPCPYSWPHVPTHGPTSPYPRPHVPTHVPKSPTHVPKSLRMAPHPLPTSPTHVSMSLLMAPHPLPTSPCPYSRPHNPYPWGLRVRLGENDLGQAEGTEQERRVLRAFRHPAFDPTTLDNDLMLLQLDRPARLSRWGTVTTPQGERWEGLICAYVDIFPDDVCRRAYPGRVTPNMLCAGVRNQRIDSCQGDSGGPLSCNRTLQGIVSWGLQTCALPGRPGVYTRVCNYVDWILNTMNNN</sequence>
<dbReference type="SUPFAM" id="SSF50494">
    <property type="entry name" value="Trypsin-like serine proteases"/>
    <property type="match status" value="1"/>
</dbReference>
<dbReference type="InterPro" id="IPR033116">
    <property type="entry name" value="TRYPSIN_SER"/>
</dbReference>
<dbReference type="PANTHER" id="PTHR24264:SF15">
    <property type="entry name" value="RIKEN CDNA 2210010C04 GENE"/>
    <property type="match status" value="1"/>
</dbReference>
<evidence type="ECO:0000256" key="2">
    <source>
        <dbReference type="ARBA" id="ARBA00009228"/>
    </source>
</evidence>
<keyword evidence="7" id="KW-1015">Disulfide bond</keyword>
<protein>
    <recommendedName>
        <fullName evidence="9">Peptidase S1 domain-containing protein</fullName>
    </recommendedName>
</protein>
<proteinExistence type="inferred from homology"/>
<comment type="subcellular location">
    <subcellularLocation>
        <location evidence="1">Secreted</location>
    </subcellularLocation>
</comment>
<keyword evidence="4" id="KW-0645">Protease</keyword>
<keyword evidence="6" id="KW-0720">Serine protease</keyword>
<reference evidence="10" key="1">
    <citation type="submission" date="2025-08" db="UniProtKB">
        <authorList>
            <consortium name="Ensembl"/>
        </authorList>
    </citation>
    <scope>IDENTIFICATION</scope>
</reference>
<evidence type="ECO:0000313" key="10">
    <source>
        <dbReference type="Ensembl" id="ENSACDP00005022920.1"/>
    </source>
</evidence>
<evidence type="ECO:0000256" key="4">
    <source>
        <dbReference type="ARBA" id="ARBA00022670"/>
    </source>
</evidence>
<dbReference type="InterPro" id="IPR043504">
    <property type="entry name" value="Peptidase_S1_PA_chymotrypsin"/>
</dbReference>
<feature type="domain" description="Peptidase S1" evidence="9">
    <location>
        <begin position="102"/>
        <end position="274"/>
    </location>
</feature>
<dbReference type="InterPro" id="IPR009003">
    <property type="entry name" value="Peptidase_S1_PA"/>
</dbReference>
<name>A0A8B9EKE9_ANSCY</name>
<dbReference type="PROSITE" id="PS00135">
    <property type="entry name" value="TRYPSIN_SER"/>
    <property type="match status" value="1"/>
</dbReference>
<keyword evidence="5" id="KW-0378">Hydrolase</keyword>
<dbReference type="InterPro" id="IPR001254">
    <property type="entry name" value="Trypsin_dom"/>
</dbReference>
<evidence type="ECO:0000256" key="6">
    <source>
        <dbReference type="ARBA" id="ARBA00022825"/>
    </source>
</evidence>
<evidence type="ECO:0000259" key="9">
    <source>
        <dbReference type="PROSITE" id="PS50240"/>
    </source>
</evidence>
<dbReference type="InterPro" id="IPR050127">
    <property type="entry name" value="Serine_Proteases_S1"/>
</dbReference>
<dbReference type="CDD" id="cd00190">
    <property type="entry name" value="Tryp_SPc"/>
    <property type="match status" value="1"/>
</dbReference>
<dbReference type="Ensembl" id="ENSACDT00005027407.1">
    <property type="protein sequence ID" value="ENSACDP00005022920.1"/>
    <property type="gene ID" value="ENSACDG00005016614.1"/>
</dbReference>
<evidence type="ECO:0000256" key="7">
    <source>
        <dbReference type="ARBA" id="ARBA00023157"/>
    </source>
</evidence>
<dbReference type="Pfam" id="PF00089">
    <property type="entry name" value="Trypsin"/>
    <property type="match status" value="1"/>
</dbReference>
<dbReference type="AlphaFoldDB" id="A0A8B9EKE9"/>
<evidence type="ECO:0000256" key="5">
    <source>
        <dbReference type="ARBA" id="ARBA00022801"/>
    </source>
</evidence>
<dbReference type="FunFam" id="2.40.10.10:FF:000010">
    <property type="entry name" value="Kallikrein related peptidase 11"/>
    <property type="match status" value="1"/>
</dbReference>
<dbReference type="Proteomes" id="UP000694521">
    <property type="component" value="Unplaced"/>
</dbReference>
<dbReference type="InterPro" id="IPR001314">
    <property type="entry name" value="Peptidase_S1A"/>
</dbReference>
<evidence type="ECO:0000256" key="8">
    <source>
        <dbReference type="SAM" id="MobiDB-lite"/>
    </source>
</evidence>
<feature type="region of interest" description="Disordered" evidence="8">
    <location>
        <begin position="1"/>
        <end position="32"/>
    </location>
</feature>
<dbReference type="GO" id="GO:0004252">
    <property type="term" value="F:serine-type endopeptidase activity"/>
    <property type="evidence" value="ECO:0007669"/>
    <property type="project" value="InterPro"/>
</dbReference>